<dbReference type="InterPro" id="IPR019342">
    <property type="entry name" value="NADH_UbQ_OxRdtase_FeS-su5"/>
</dbReference>
<dbReference type="EMBL" id="CAIIXF020000001">
    <property type="protein sequence ID" value="CAH1775403.1"/>
    <property type="molecule type" value="Genomic_DNA"/>
</dbReference>
<dbReference type="Proteomes" id="UP000749559">
    <property type="component" value="Unassembled WGS sequence"/>
</dbReference>
<evidence type="ECO:0000256" key="8">
    <source>
        <dbReference type="ARBA" id="ARBA00022982"/>
    </source>
</evidence>
<dbReference type="OrthoDB" id="9992197at2759"/>
<evidence type="ECO:0000256" key="7">
    <source>
        <dbReference type="ARBA" id="ARBA00022792"/>
    </source>
</evidence>
<name>A0A8S4N2U9_OWEFU</name>
<dbReference type="PANTHER" id="PTHR21268">
    <property type="entry name" value="NADH DEHYDROGENASE [UBIQUINONE] IRON-SULFUR PROTEIN 5"/>
    <property type="match status" value="1"/>
</dbReference>
<reference evidence="13" key="1">
    <citation type="submission" date="2022-03" db="EMBL/GenBank/DDBJ databases">
        <authorList>
            <person name="Martin C."/>
        </authorList>
    </citation>
    <scope>NUCLEOTIDE SEQUENCE</scope>
</reference>
<keyword evidence="6" id="KW-0679">Respiratory chain</keyword>
<organism evidence="13 14">
    <name type="scientific">Owenia fusiformis</name>
    <name type="common">Polychaete worm</name>
    <dbReference type="NCBI Taxonomy" id="6347"/>
    <lineage>
        <taxon>Eukaryota</taxon>
        <taxon>Metazoa</taxon>
        <taxon>Spiralia</taxon>
        <taxon>Lophotrochozoa</taxon>
        <taxon>Annelida</taxon>
        <taxon>Polychaeta</taxon>
        <taxon>Sedentaria</taxon>
        <taxon>Canalipalpata</taxon>
        <taxon>Sabellida</taxon>
        <taxon>Oweniida</taxon>
        <taxon>Oweniidae</taxon>
        <taxon>Owenia</taxon>
    </lineage>
</organism>
<comment type="similarity">
    <text evidence="4">Belongs to the complex I NDUFS5 subunit family.</text>
</comment>
<accession>A0A8S4N2U9</accession>
<evidence type="ECO:0000256" key="2">
    <source>
        <dbReference type="ARBA" id="ARBA00004569"/>
    </source>
</evidence>
<gene>
    <name evidence="13" type="ORF">OFUS_LOCUS2712</name>
</gene>
<feature type="disulfide bond" evidence="12">
    <location>
        <begin position="58"/>
        <end position="91"/>
    </location>
</feature>
<dbReference type="AlphaFoldDB" id="A0A8S4N2U9"/>
<evidence type="ECO:0000313" key="13">
    <source>
        <dbReference type="EMBL" id="CAH1775403.1"/>
    </source>
</evidence>
<keyword evidence="5" id="KW-0813">Transport</keyword>
<keyword evidence="10" id="KW-0472">Membrane</keyword>
<dbReference type="GO" id="GO:0005743">
    <property type="term" value="C:mitochondrial inner membrane"/>
    <property type="evidence" value="ECO:0007669"/>
    <property type="project" value="UniProtKB-SubCell"/>
</dbReference>
<keyword evidence="11 12" id="KW-1015">Disulfide bond</keyword>
<dbReference type="Pfam" id="PF10200">
    <property type="entry name" value="Ndufs5"/>
    <property type="match status" value="1"/>
</dbReference>
<keyword evidence="14" id="KW-1185">Reference proteome</keyword>
<protein>
    <recommendedName>
        <fullName evidence="15">NADH dehydrogenase [ubiquinone] iron-sulfur protein 5</fullName>
    </recommendedName>
</protein>
<comment type="caution">
    <text evidence="13">The sequence shown here is derived from an EMBL/GenBank/DDBJ whole genome shotgun (WGS) entry which is preliminary data.</text>
</comment>
<evidence type="ECO:0000313" key="14">
    <source>
        <dbReference type="Proteomes" id="UP000749559"/>
    </source>
</evidence>
<evidence type="ECO:0000256" key="5">
    <source>
        <dbReference type="ARBA" id="ARBA00022448"/>
    </source>
</evidence>
<sequence>MGQTAYWNERNESVFQNLFEELESELQIFLKKMSVPPIFDTPFTRITEHWLSHQHSECAFLEKDFNRCAATIGVQRAQKECMREYQDFYECATKMKQQERHWIMQAVRKEKGLPYKPAPPPDSWNFSQYAPHTAPKITAAKT</sequence>
<evidence type="ECO:0000256" key="6">
    <source>
        <dbReference type="ARBA" id="ARBA00022660"/>
    </source>
</evidence>
<evidence type="ECO:0000256" key="1">
    <source>
        <dbReference type="ARBA" id="ARBA00003195"/>
    </source>
</evidence>
<keyword evidence="7" id="KW-0999">Mitochondrion inner membrane</keyword>
<evidence type="ECO:0000256" key="12">
    <source>
        <dbReference type="PIRSR" id="PIRSR619342-50"/>
    </source>
</evidence>
<evidence type="ECO:0000256" key="9">
    <source>
        <dbReference type="ARBA" id="ARBA00023128"/>
    </source>
</evidence>
<dbReference type="PROSITE" id="PS51808">
    <property type="entry name" value="CHCH"/>
    <property type="match status" value="1"/>
</dbReference>
<evidence type="ECO:0000256" key="10">
    <source>
        <dbReference type="ARBA" id="ARBA00023136"/>
    </source>
</evidence>
<evidence type="ECO:0000256" key="3">
    <source>
        <dbReference type="ARBA" id="ARBA00004637"/>
    </source>
</evidence>
<evidence type="ECO:0000256" key="11">
    <source>
        <dbReference type="ARBA" id="ARBA00023157"/>
    </source>
</evidence>
<dbReference type="GO" id="GO:0005758">
    <property type="term" value="C:mitochondrial intermembrane space"/>
    <property type="evidence" value="ECO:0007669"/>
    <property type="project" value="UniProtKB-SubCell"/>
</dbReference>
<keyword evidence="8" id="KW-0249">Electron transport</keyword>
<comment type="subcellular location">
    <subcellularLocation>
        <location evidence="3">Mitochondrion inner membrane</location>
        <topology evidence="3">Peripheral membrane protein</topology>
    </subcellularLocation>
    <subcellularLocation>
        <location evidence="2">Mitochondrion intermembrane space</location>
    </subcellularLocation>
</comment>
<evidence type="ECO:0008006" key="15">
    <source>
        <dbReference type="Google" id="ProtNLM"/>
    </source>
</evidence>
<evidence type="ECO:0000256" key="4">
    <source>
        <dbReference type="ARBA" id="ARBA00007372"/>
    </source>
</evidence>
<keyword evidence="9" id="KW-0496">Mitochondrion</keyword>
<proteinExistence type="inferred from homology"/>
<dbReference type="PANTHER" id="PTHR21268:SF2">
    <property type="entry name" value="NADH DEHYDROGENASE [UBIQUINONE] IRON-SULFUR PROTEIN 5"/>
    <property type="match status" value="1"/>
</dbReference>
<comment type="function">
    <text evidence="1">Accessory subunit of the mitochondrial membrane respiratory chain NADH dehydrogenase (Complex I), that is believed not to be involved in catalysis. Complex I functions in the transfer of electrons from NADH to the respiratory chain. The immediate electron acceptor for the enzyme is believed to be ubiquinone.</text>
</comment>
<feature type="disulfide bond" evidence="12">
    <location>
        <begin position="68"/>
        <end position="81"/>
    </location>
</feature>